<dbReference type="Pfam" id="PF02371">
    <property type="entry name" value="Transposase_20"/>
    <property type="match status" value="1"/>
</dbReference>
<dbReference type="EMBL" id="LHXK01000021">
    <property type="protein sequence ID" value="KXA89830.1"/>
    <property type="molecule type" value="Genomic_DNA"/>
</dbReference>
<dbReference type="PANTHER" id="PTHR33055:SF15">
    <property type="entry name" value="TRANSPOSASE-RELATED"/>
    <property type="match status" value="1"/>
</dbReference>
<dbReference type="AlphaFoldDB" id="A0A133U6L0"/>
<protein>
    <recommendedName>
        <fullName evidence="2">Transposase IS116/IS110/IS902 C-terminal domain-containing protein</fullName>
    </recommendedName>
</protein>
<accession>A0A133U6L0</accession>
<comment type="caution">
    <text evidence="3">The sequence shown here is derived from an EMBL/GenBank/DDBJ whole genome shotgun (WGS) entry which is preliminary data.</text>
</comment>
<feature type="coiled-coil region" evidence="1">
    <location>
        <begin position="36"/>
        <end position="70"/>
    </location>
</feature>
<organism evidence="3 4">
    <name type="scientific">candidate division MSBL1 archaeon SCGC-AAA259B11</name>
    <dbReference type="NCBI Taxonomy" id="1698260"/>
    <lineage>
        <taxon>Archaea</taxon>
        <taxon>Methanobacteriati</taxon>
        <taxon>Methanobacteriota</taxon>
        <taxon>candidate division MSBL1</taxon>
    </lineage>
</organism>
<sequence>MNRIKAMLRKKGIELDLDLRTNKDRRKLLELEISSINDHLEVIETLDNRIERVEEEVEDIEKDIEDVEILRKIPGIDYNSALTIIAEITTVERFPTAGHLCSYAGLVPSVKESGSKEVYGLFKVEDPCFVGCSTNVPLAVFCGFGIGVADMYSEAWTN</sequence>
<evidence type="ECO:0000256" key="1">
    <source>
        <dbReference type="SAM" id="Coils"/>
    </source>
</evidence>
<dbReference type="GO" id="GO:0004803">
    <property type="term" value="F:transposase activity"/>
    <property type="evidence" value="ECO:0007669"/>
    <property type="project" value="InterPro"/>
</dbReference>
<dbReference type="GO" id="GO:0006313">
    <property type="term" value="P:DNA transposition"/>
    <property type="evidence" value="ECO:0007669"/>
    <property type="project" value="InterPro"/>
</dbReference>
<evidence type="ECO:0000259" key="2">
    <source>
        <dbReference type="Pfam" id="PF02371"/>
    </source>
</evidence>
<reference evidence="3 4" key="1">
    <citation type="journal article" date="2016" name="Sci. Rep.">
        <title>Metabolic traits of an uncultured archaeal lineage -MSBL1- from brine pools of the Red Sea.</title>
        <authorList>
            <person name="Mwirichia R."/>
            <person name="Alam I."/>
            <person name="Rashid M."/>
            <person name="Vinu M."/>
            <person name="Ba-Alawi W."/>
            <person name="Anthony Kamau A."/>
            <person name="Kamanda Ngugi D."/>
            <person name="Goker M."/>
            <person name="Klenk H.P."/>
            <person name="Bajic V."/>
            <person name="Stingl U."/>
        </authorList>
    </citation>
    <scope>NUCLEOTIDE SEQUENCE [LARGE SCALE GENOMIC DNA]</scope>
    <source>
        <strain evidence="3">SCGC-AAA259B11</strain>
    </source>
</reference>
<dbReference type="Proteomes" id="UP000070184">
    <property type="component" value="Unassembled WGS sequence"/>
</dbReference>
<dbReference type="InterPro" id="IPR003346">
    <property type="entry name" value="Transposase_20"/>
</dbReference>
<evidence type="ECO:0000313" key="3">
    <source>
        <dbReference type="EMBL" id="KXA89830.1"/>
    </source>
</evidence>
<dbReference type="GO" id="GO:0003677">
    <property type="term" value="F:DNA binding"/>
    <property type="evidence" value="ECO:0007669"/>
    <property type="project" value="InterPro"/>
</dbReference>
<evidence type="ECO:0000313" key="4">
    <source>
        <dbReference type="Proteomes" id="UP000070184"/>
    </source>
</evidence>
<name>A0A133U6L0_9EURY</name>
<dbReference type="PANTHER" id="PTHR33055">
    <property type="entry name" value="TRANSPOSASE FOR INSERTION SEQUENCE ELEMENT IS1111A"/>
    <property type="match status" value="1"/>
</dbReference>
<feature type="domain" description="Transposase IS116/IS110/IS902 C-terminal" evidence="2">
    <location>
        <begin position="68"/>
        <end position="117"/>
    </location>
</feature>
<keyword evidence="4" id="KW-1185">Reference proteome</keyword>
<gene>
    <name evidence="3" type="ORF">AKJ61_02060</name>
</gene>
<dbReference type="InterPro" id="IPR047650">
    <property type="entry name" value="Transpos_IS110"/>
</dbReference>
<proteinExistence type="predicted"/>
<keyword evidence="1" id="KW-0175">Coiled coil</keyword>